<dbReference type="Proteomes" id="UP001169006">
    <property type="component" value="Unassembled WGS sequence"/>
</dbReference>
<proteinExistence type="predicted"/>
<gene>
    <name evidence="1" type="ORF">Q2T52_21525</name>
</gene>
<protein>
    <submittedName>
        <fullName evidence="1">ATP-binding protein</fullName>
    </submittedName>
</protein>
<keyword evidence="1" id="KW-0547">Nucleotide-binding</keyword>
<dbReference type="RefSeq" id="WP_302078921.1">
    <property type="nucleotide sequence ID" value="NZ_JAUKWQ010000009.1"/>
</dbReference>
<dbReference type="InterPro" id="IPR036890">
    <property type="entry name" value="HATPase_C_sf"/>
</dbReference>
<dbReference type="GO" id="GO:0005524">
    <property type="term" value="F:ATP binding"/>
    <property type="evidence" value="ECO:0007669"/>
    <property type="project" value="UniProtKB-KW"/>
</dbReference>
<evidence type="ECO:0000313" key="2">
    <source>
        <dbReference type="Proteomes" id="UP001169006"/>
    </source>
</evidence>
<dbReference type="Pfam" id="PF13589">
    <property type="entry name" value="HATPase_c_3"/>
    <property type="match status" value="1"/>
</dbReference>
<reference evidence="1" key="2">
    <citation type="submission" date="2023-07" db="EMBL/GenBank/DDBJ databases">
        <authorList>
            <person name="Sun H."/>
        </authorList>
    </citation>
    <scope>NUCLEOTIDE SEQUENCE</scope>
    <source>
        <strain evidence="1">05753</strain>
    </source>
</reference>
<keyword evidence="2" id="KW-1185">Reference proteome</keyword>
<dbReference type="Gene3D" id="3.30.565.10">
    <property type="entry name" value="Histidine kinase-like ATPase, C-terminal domain"/>
    <property type="match status" value="1"/>
</dbReference>
<accession>A0ABT8T2L5</accession>
<dbReference type="EMBL" id="JAUKWQ010000009">
    <property type="protein sequence ID" value="MDO1584674.1"/>
    <property type="molecule type" value="Genomic_DNA"/>
</dbReference>
<reference evidence="1" key="1">
    <citation type="journal article" date="2015" name="Int. J. Syst. Evol. Microbiol.">
        <title>Rhizobium oryzicola sp. nov., potential plant-growth-promoting endophytic bacteria isolated from rice roots.</title>
        <authorList>
            <person name="Zhang X.X."/>
            <person name="Gao J.S."/>
            <person name="Cao Y.H."/>
            <person name="Sheirdil R.A."/>
            <person name="Wang X.C."/>
            <person name="Zhang L."/>
        </authorList>
    </citation>
    <scope>NUCLEOTIDE SEQUENCE</scope>
    <source>
        <strain evidence="1">05753</strain>
    </source>
</reference>
<comment type="caution">
    <text evidence="1">The sequence shown here is derived from an EMBL/GenBank/DDBJ whole genome shotgun (WGS) entry which is preliminary data.</text>
</comment>
<dbReference type="SUPFAM" id="SSF55874">
    <property type="entry name" value="ATPase domain of HSP90 chaperone/DNA topoisomerase II/histidine kinase"/>
    <property type="match status" value="1"/>
</dbReference>
<name>A0ABT8T2L5_9HYPH</name>
<sequence>MARTLQVKAEQDFWKRFVGGSSSRALQEIIWNSFDADADTVSISIKFNPLGQPDKIVFEDNGEGIPFSESEHQFEKLGNSWKARAQRSNIKKRILHGRNGEGRFRALSLGQFVEWHTVYQADGKFYEYKIVANSDNIGYFEISDVRASKSVKTGTTVEITNIYPVASGYFLKLKSESIAHSFASYMNKYRDITLRVNGEVLDISKLISRSETMEVGPVRLVSGRRISADLEIIQWNHSADRHLYLCDARGFTLAERAPEVRAPGYNFSAYLKSDYFSEVASDGLIEIEMEEGISKLIGEGRDKLTSYFKQLEKQKVAELIDQWKNEKVYPYKDDESGEIVKQSMRIFNICAVTISNQVKGFSSQDRITKSLSFRLLREAIEERPSEVSKILSEVLSLSSEKKKQFANLLDDTKLSDIIDTVSLIRSRIRIAKGLRSLVCSDESRPTVKERQHIHQIVERNAWIFGDEFMLGISESTLTNALREHLRRLKINEKVLDPVIVNGKNTARLDLMLCQASRVTGRDDDHHLVIELKRAKKTLDMKDFTQIMGYASSIMKDSRYRKTNVRWSFWLVGVEVDSQLEDLVSAPDRPPGCAHIFKEGNGRIFIKTWGQLLHECVSRLEFIRDRLDIAVTDEESVSYLNEIYPHFVPEITKQ</sequence>
<keyword evidence="1" id="KW-0067">ATP-binding</keyword>
<organism evidence="1 2">
    <name type="scientific">Rhizobium oryzicola</name>
    <dbReference type="NCBI Taxonomy" id="1232668"/>
    <lineage>
        <taxon>Bacteria</taxon>
        <taxon>Pseudomonadati</taxon>
        <taxon>Pseudomonadota</taxon>
        <taxon>Alphaproteobacteria</taxon>
        <taxon>Hyphomicrobiales</taxon>
        <taxon>Rhizobiaceae</taxon>
        <taxon>Rhizobium/Agrobacterium group</taxon>
        <taxon>Rhizobium</taxon>
    </lineage>
</organism>
<evidence type="ECO:0000313" key="1">
    <source>
        <dbReference type="EMBL" id="MDO1584674.1"/>
    </source>
</evidence>